<comment type="caution">
    <text evidence="1">The sequence shown here is derived from an EMBL/GenBank/DDBJ whole genome shotgun (WGS) entry which is preliminary data.</text>
</comment>
<accession>A0A176S1N2</accession>
<name>A0A176S1N2_9GAMM</name>
<sequence length="78" mass="9023">WEGRKVEPSAVERLLEQAEELNKRKGLDILRVWLFAHDGVTKKADALMRQHNILWSTRADLDALLTLAKLRKLPTFSD</sequence>
<dbReference type="Proteomes" id="UP000076962">
    <property type="component" value="Unassembled WGS sequence"/>
</dbReference>
<reference evidence="1 2" key="1">
    <citation type="submission" date="2016-05" db="EMBL/GenBank/DDBJ databases">
        <title>Single-cell genome of chain-forming Candidatus Thiomargarita nelsonii and comparison to other large sulfur-oxidizing bacteria.</title>
        <authorList>
            <person name="Winkel M."/>
            <person name="Salman V."/>
            <person name="Woyke T."/>
            <person name="Schulz-Vogt H."/>
            <person name="Richter M."/>
            <person name="Flood B."/>
            <person name="Bailey J."/>
            <person name="Amann R."/>
            <person name="Mussmann M."/>
        </authorList>
    </citation>
    <scope>NUCLEOTIDE SEQUENCE [LARGE SCALE GENOMIC DNA]</scope>
    <source>
        <strain evidence="1 2">THI036</strain>
    </source>
</reference>
<evidence type="ECO:0000313" key="2">
    <source>
        <dbReference type="Proteomes" id="UP000076962"/>
    </source>
</evidence>
<protein>
    <submittedName>
        <fullName evidence="1">Uncharacterized protein</fullName>
    </submittedName>
</protein>
<evidence type="ECO:0000313" key="1">
    <source>
        <dbReference type="EMBL" id="OAD21981.1"/>
    </source>
</evidence>
<gene>
    <name evidence="1" type="ORF">THIOM_002237</name>
</gene>
<keyword evidence="2" id="KW-1185">Reference proteome</keyword>
<dbReference type="AlphaFoldDB" id="A0A176S1N2"/>
<proteinExistence type="predicted"/>
<feature type="non-terminal residue" evidence="1">
    <location>
        <position position="1"/>
    </location>
</feature>
<dbReference type="EMBL" id="LUTY01001255">
    <property type="protein sequence ID" value="OAD21981.1"/>
    <property type="molecule type" value="Genomic_DNA"/>
</dbReference>
<organism evidence="1 2">
    <name type="scientific">Candidatus Thiomargarita nelsonii</name>
    <dbReference type="NCBI Taxonomy" id="1003181"/>
    <lineage>
        <taxon>Bacteria</taxon>
        <taxon>Pseudomonadati</taxon>
        <taxon>Pseudomonadota</taxon>
        <taxon>Gammaproteobacteria</taxon>
        <taxon>Thiotrichales</taxon>
        <taxon>Thiotrichaceae</taxon>
        <taxon>Thiomargarita</taxon>
    </lineage>
</organism>